<dbReference type="Pfam" id="PF01033">
    <property type="entry name" value="Somatomedin_B"/>
    <property type="match status" value="1"/>
</dbReference>
<reference evidence="9" key="1">
    <citation type="submission" date="2021-03" db="EMBL/GenBank/DDBJ databases">
        <title>Chromosome level genome of the anhydrobiotic midge Polypedilum vanderplanki.</title>
        <authorList>
            <person name="Yoshida Y."/>
            <person name="Kikawada T."/>
            <person name="Gusev O."/>
        </authorList>
    </citation>
    <scope>NUCLEOTIDE SEQUENCE</scope>
    <source>
        <strain evidence="9">NIAS01</strain>
        <tissue evidence="9">Whole body or cell culture</tissue>
    </source>
</reference>
<dbReference type="EMBL" id="JADBJN010000002">
    <property type="protein sequence ID" value="KAG5677987.1"/>
    <property type="molecule type" value="Genomic_DNA"/>
</dbReference>
<dbReference type="GO" id="GO:0016020">
    <property type="term" value="C:membrane"/>
    <property type="evidence" value="ECO:0007669"/>
    <property type="project" value="InterPro"/>
</dbReference>
<dbReference type="InterPro" id="IPR000436">
    <property type="entry name" value="Sushi_SCR_CCP_dom"/>
</dbReference>
<feature type="disulfide bond" evidence="2">
    <location>
        <begin position="70"/>
        <end position="97"/>
    </location>
</feature>
<dbReference type="PROSITE" id="PS50060">
    <property type="entry name" value="MAM_2"/>
    <property type="match status" value="1"/>
</dbReference>
<comment type="caution">
    <text evidence="9">The sequence shown here is derived from an EMBL/GenBank/DDBJ whole genome shotgun (WGS) entry which is preliminary data.</text>
</comment>
<dbReference type="PROSITE" id="PS50923">
    <property type="entry name" value="SUSHI"/>
    <property type="match status" value="2"/>
</dbReference>
<evidence type="ECO:0000256" key="3">
    <source>
        <dbReference type="SAM" id="MobiDB-lite"/>
    </source>
</evidence>
<dbReference type="SUPFAM" id="SSF49899">
    <property type="entry name" value="Concanavalin A-like lectins/glucanases"/>
    <property type="match status" value="1"/>
</dbReference>
<dbReference type="InterPro" id="IPR001212">
    <property type="entry name" value="Somatomedin_B_dom"/>
</dbReference>
<dbReference type="SMART" id="SM00032">
    <property type="entry name" value="CCP"/>
    <property type="match status" value="2"/>
</dbReference>
<feature type="transmembrane region" description="Helical" evidence="4">
    <location>
        <begin position="568"/>
        <end position="591"/>
    </location>
</feature>
<comment type="caution">
    <text evidence="2">Lacks conserved residue(s) required for the propagation of feature annotation.</text>
</comment>
<dbReference type="OrthoDB" id="6107927at2759"/>
<dbReference type="SMART" id="SM00137">
    <property type="entry name" value="MAM"/>
    <property type="match status" value="1"/>
</dbReference>
<evidence type="ECO:0000256" key="2">
    <source>
        <dbReference type="PROSITE-ProRule" id="PRU00302"/>
    </source>
</evidence>
<feature type="signal peptide" evidence="5">
    <location>
        <begin position="1"/>
        <end position="19"/>
    </location>
</feature>
<dbReference type="InterPro" id="IPR036024">
    <property type="entry name" value="Somatomedin_B-like_dom_sf"/>
</dbReference>
<dbReference type="AlphaFoldDB" id="A0A9J6C875"/>
<dbReference type="Proteomes" id="UP001107558">
    <property type="component" value="Chromosome 2"/>
</dbReference>
<dbReference type="CDD" id="cd00033">
    <property type="entry name" value="CCP"/>
    <property type="match status" value="2"/>
</dbReference>
<feature type="chain" id="PRO_5039904228" evidence="5">
    <location>
        <begin position="20"/>
        <end position="643"/>
    </location>
</feature>
<organism evidence="9 10">
    <name type="scientific">Polypedilum vanderplanki</name>
    <name type="common">Sleeping chironomid midge</name>
    <dbReference type="NCBI Taxonomy" id="319348"/>
    <lineage>
        <taxon>Eukaryota</taxon>
        <taxon>Metazoa</taxon>
        <taxon>Ecdysozoa</taxon>
        <taxon>Arthropoda</taxon>
        <taxon>Hexapoda</taxon>
        <taxon>Insecta</taxon>
        <taxon>Pterygota</taxon>
        <taxon>Neoptera</taxon>
        <taxon>Endopterygota</taxon>
        <taxon>Diptera</taxon>
        <taxon>Nematocera</taxon>
        <taxon>Chironomoidea</taxon>
        <taxon>Chironomidae</taxon>
        <taxon>Chironominae</taxon>
        <taxon>Polypedilum</taxon>
        <taxon>Polypedilum</taxon>
    </lineage>
</organism>
<feature type="domain" description="SMB" evidence="8">
    <location>
        <begin position="371"/>
        <end position="422"/>
    </location>
</feature>
<evidence type="ECO:0000259" key="8">
    <source>
        <dbReference type="PROSITE" id="PS50958"/>
    </source>
</evidence>
<evidence type="ECO:0000259" key="7">
    <source>
        <dbReference type="PROSITE" id="PS50923"/>
    </source>
</evidence>
<dbReference type="Gene3D" id="2.60.120.200">
    <property type="match status" value="1"/>
</dbReference>
<feature type="domain" description="Sushi" evidence="7">
    <location>
        <begin position="100"/>
        <end position="154"/>
    </location>
</feature>
<keyword evidence="4" id="KW-0472">Membrane</keyword>
<feature type="domain" description="MAM" evidence="6">
    <location>
        <begin position="161"/>
        <end position="343"/>
    </location>
</feature>
<dbReference type="PROSITE" id="PS50958">
    <property type="entry name" value="SMB_2"/>
    <property type="match status" value="1"/>
</dbReference>
<gene>
    <name evidence="9" type="ORF">PVAND_007699</name>
</gene>
<keyword evidence="4" id="KW-1133">Transmembrane helix</keyword>
<dbReference type="SUPFAM" id="SSF90188">
    <property type="entry name" value="Somatomedin B domain"/>
    <property type="match status" value="1"/>
</dbReference>
<protein>
    <submittedName>
        <fullName evidence="9">Uncharacterized protein</fullName>
    </submittedName>
</protein>
<feature type="domain" description="Sushi" evidence="7">
    <location>
        <begin position="45"/>
        <end position="99"/>
    </location>
</feature>
<accession>A0A9J6C875</accession>
<dbReference type="Gene3D" id="4.10.410.20">
    <property type="match status" value="1"/>
</dbReference>
<dbReference type="Gene3D" id="2.10.70.10">
    <property type="entry name" value="Complement Module, domain 1"/>
    <property type="match status" value="2"/>
</dbReference>
<keyword evidence="1 2" id="KW-1015">Disulfide bond</keyword>
<dbReference type="PANTHER" id="PTHR23282:SF142">
    <property type="entry name" value="MAM DOMAIN-CONTAINING PROTEIN"/>
    <property type="match status" value="1"/>
</dbReference>
<keyword evidence="5" id="KW-0732">Signal</keyword>
<dbReference type="Pfam" id="PF00629">
    <property type="entry name" value="MAM"/>
    <property type="match status" value="1"/>
</dbReference>
<dbReference type="SMART" id="SM00201">
    <property type="entry name" value="SO"/>
    <property type="match status" value="1"/>
</dbReference>
<evidence type="ECO:0000256" key="4">
    <source>
        <dbReference type="SAM" id="Phobius"/>
    </source>
</evidence>
<proteinExistence type="predicted"/>
<dbReference type="InterPro" id="IPR051560">
    <property type="entry name" value="MAM_domain-containing"/>
</dbReference>
<dbReference type="SUPFAM" id="SSF57535">
    <property type="entry name" value="Complement control module/SCR domain"/>
    <property type="match status" value="2"/>
</dbReference>
<evidence type="ECO:0000313" key="9">
    <source>
        <dbReference type="EMBL" id="KAG5677987.1"/>
    </source>
</evidence>
<dbReference type="PANTHER" id="PTHR23282">
    <property type="entry name" value="APICAL ENDOSOMAL GLYCOPROTEIN PRECURSOR"/>
    <property type="match status" value="1"/>
</dbReference>
<evidence type="ECO:0000256" key="1">
    <source>
        <dbReference type="ARBA" id="ARBA00023157"/>
    </source>
</evidence>
<name>A0A9J6C875_POLVA</name>
<feature type="region of interest" description="Disordered" evidence="3">
    <location>
        <begin position="344"/>
        <end position="363"/>
    </location>
</feature>
<dbReference type="InterPro" id="IPR035976">
    <property type="entry name" value="Sushi/SCR/CCP_sf"/>
</dbReference>
<evidence type="ECO:0000313" key="10">
    <source>
        <dbReference type="Proteomes" id="UP001107558"/>
    </source>
</evidence>
<keyword evidence="2" id="KW-0768">Sushi</keyword>
<dbReference type="Pfam" id="PF00084">
    <property type="entry name" value="Sushi"/>
    <property type="match status" value="2"/>
</dbReference>
<dbReference type="CDD" id="cd06263">
    <property type="entry name" value="MAM"/>
    <property type="match status" value="1"/>
</dbReference>
<dbReference type="InterPro" id="IPR000998">
    <property type="entry name" value="MAM_dom"/>
</dbReference>
<dbReference type="PROSITE" id="PS00524">
    <property type="entry name" value="SMB_1"/>
    <property type="match status" value="1"/>
</dbReference>
<keyword evidence="4" id="KW-0812">Transmembrane</keyword>
<evidence type="ECO:0000256" key="5">
    <source>
        <dbReference type="SAM" id="SignalP"/>
    </source>
</evidence>
<evidence type="ECO:0000259" key="6">
    <source>
        <dbReference type="PROSITE" id="PS50060"/>
    </source>
</evidence>
<keyword evidence="10" id="KW-1185">Reference proteome</keyword>
<dbReference type="InterPro" id="IPR013320">
    <property type="entry name" value="ConA-like_dom_sf"/>
</dbReference>
<sequence>MRNLIKFYILVLLIASGNCAYNTRQRSRQNAAADRDRGGRANRGRTCSSPKLVNGFSVPMFKGKMIRFDCNKGYYRLGERYAECSNGRWSIYNFPICIKNGCSAVSTVDNGKITYLNRNATVMLFCEPNYEIVGSSYAHCNGTNWDRTIGTCKETDNTPSTSCDFEGESICGWMHDTDHDLDFERRSGYNNKTISILTGPPSDHTIKLPFQGHYMVINTNTEVYTKKARLISPLYKVNATKLCFQLYYHMYGISVGTLRVYVKPESMELQDILIEDMEAEAKNEYLIFEIKGTQGNTWHKGSGTVKRFNESFQIIIEATSGQTRLSDIAIDDVSLLTDDDCDIDDDEDSDVDTKEMDLKEDNDDNSDSIFSIDSCVNRCFEDSNSSNVRLNANKTLTCSCSRNCDLKATCCPDFLDVCGRDDSSLGETTPEILNNMTQTHTTLKTTSGIVISTTAKAITMTSSNITYASTATPSTTSSSTLITIPTTKQTKRFSTTTTSSASSTIIIIQNKNESNENQQSSEKSASSDLVEIEDEHDIFEDNEDVYEPGNITNEKFMMQTERDEKLSFIFKTLFITVSSAFLAFIAIMIVYKQYKKSTNPLNYKERNESGSKRADEEFSEIRYLTSDEALDFTLASPENISDL</sequence>